<feature type="domain" description="Amidohydrolase 3" evidence="1">
    <location>
        <begin position="93"/>
        <end position="595"/>
    </location>
</feature>
<dbReference type="PANTHER" id="PTHR22642">
    <property type="entry name" value="IMIDAZOLONEPROPIONASE"/>
    <property type="match status" value="1"/>
</dbReference>
<evidence type="ECO:0000259" key="1">
    <source>
        <dbReference type="Pfam" id="PF07969"/>
    </source>
</evidence>
<sequence>MAPRHFFTATAILGVLIGVIWDTCLCRETDLRQVQTEKKAESPPADLILHNARVVTVDERMSIAEALAVRDGRIIAVGKNADILRWQGPKTTMIDAQGRMVLPGLYDSHTHPLQAAWSEAEGPLPQFRSVAEVLEAIRAQAQRTPKGEWIVIRYGFPTRLKEARFPTRAELDAAAPEHPVLYHAGPAGVVNSLGLKVSGITRHTKDPPAGQIVRDPKTGEPTGLLRNAYSVLKGVPGGGERLTPEQRQAAVKKLFALYNAHGLTSISDRNAGPNALKLYRDLQQRGELTVRVNVARSFSPTGNADDLIRRLEQLLGPEKQDGPTGAGDDWVRIGPIKIFLDGGMLNGTAYMRQPWPKGEAYQVTEENYRGLLFVPPEQLQTFCVEAARRRWAVTAHCAGEAAMDVLLDAYEFADRFVPIRDLRFCITHANFPSQHNLERCRKLGVCADIQPAWLYKDGDTLLRLLGPERMRWFQPYQSWWKYTTIGGGSDHMIRTDPFSSTNPWSPWLGMWVAITRRLESGQVHQPAEALTREQALRLYTINNAYLHREEKQKGSLEVGKLADFILIDRDIFTCPVDDIRDTRVLLTGVGGRIVYDRR</sequence>
<dbReference type="PANTHER" id="PTHR22642:SF2">
    <property type="entry name" value="PROTEIN LONG AFTER FAR-RED 3"/>
    <property type="match status" value="1"/>
</dbReference>
<dbReference type="InterPro" id="IPR013108">
    <property type="entry name" value="Amidohydro_3"/>
</dbReference>
<dbReference type="EMBL" id="JACEFB010000001">
    <property type="protein sequence ID" value="MBA2225219.1"/>
    <property type="molecule type" value="Genomic_DNA"/>
</dbReference>
<dbReference type="GO" id="GO:0016810">
    <property type="term" value="F:hydrolase activity, acting on carbon-nitrogen (but not peptide) bonds"/>
    <property type="evidence" value="ECO:0007669"/>
    <property type="project" value="InterPro"/>
</dbReference>
<dbReference type="AlphaFoldDB" id="A0A7V9AAT0"/>
<proteinExistence type="predicted"/>
<dbReference type="Gene3D" id="2.30.40.10">
    <property type="entry name" value="Urease, subunit C, domain 1"/>
    <property type="match status" value="1"/>
</dbReference>
<dbReference type="CDD" id="cd01300">
    <property type="entry name" value="YtcJ_like"/>
    <property type="match status" value="1"/>
</dbReference>
<dbReference type="SUPFAM" id="SSF51556">
    <property type="entry name" value="Metallo-dependent hydrolases"/>
    <property type="match status" value="1"/>
</dbReference>
<name>A0A7V9AAT0_9BACT</name>
<organism evidence="2 3">
    <name type="scientific">Thermogemmata fonticola</name>
    <dbReference type="NCBI Taxonomy" id="2755323"/>
    <lineage>
        <taxon>Bacteria</taxon>
        <taxon>Pseudomonadati</taxon>
        <taxon>Planctomycetota</taxon>
        <taxon>Planctomycetia</taxon>
        <taxon>Gemmatales</taxon>
        <taxon>Gemmataceae</taxon>
        <taxon>Thermogemmata</taxon>
    </lineage>
</organism>
<dbReference type="SUPFAM" id="SSF51338">
    <property type="entry name" value="Composite domain of metallo-dependent hydrolases"/>
    <property type="match status" value="1"/>
</dbReference>
<keyword evidence="2" id="KW-0378">Hydrolase</keyword>
<dbReference type="InterPro" id="IPR032466">
    <property type="entry name" value="Metal_Hydrolase"/>
</dbReference>
<keyword evidence="3" id="KW-1185">Reference proteome</keyword>
<dbReference type="InterPro" id="IPR011059">
    <property type="entry name" value="Metal-dep_hydrolase_composite"/>
</dbReference>
<dbReference type="Gene3D" id="3.10.310.70">
    <property type="match status" value="1"/>
</dbReference>
<dbReference type="Proteomes" id="UP000542342">
    <property type="component" value="Unassembled WGS sequence"/>
</dbReference>
<dbReference type="InterPro" id="IPR033932">
    <property type="entry name" value="YtcJ-like"/>
</dbReference>
<dbReference type="Gene3D" id="3.20.20.140">
    <property type="entry name" value="Metal-dependent hydrolases"/>
    <property type="match status" value="1"/>
</dbReference>
<evidence type="ECO:0000313" key="3">
    <source>
        <dbReference type="Proteomes" id="UP000542342"/>
    </source>
</evidence>
<evidence type="ECO:0000313" key="2">
    <source>
        <dbReference type="EMBL" id="MBA2225219.1"/>
    </source>
</evidence>
<dbReference type="Pfam" id="PF07969">
    <property type="entry name" value="Amidohydro_3"/>
    <property type="match status" value="1"/>
</dbReference>
<protein>
    <submittedName>
        <fullName evidence="2">Amidohydrolase</fullName>
    </submittedName>
</protein>
<dbReference type="RefSeq" id="WP_194536601.1">
    <property type="nucleotide sequence ID" value="NZ_JACEFB010000001.1"/>
</dbReference>
<accession>A0A7V9AAT0</accession>
<reference evidence="2 3" key="1">
    <citation type="submission" date="2020-07" db="EMBL/GenBank/DDBJ databases">
        <title>Thermogemmata thermophila gen. nov., sp. nov., a novel moderate thermophilic planctomycete from a Kamchatka hot spring.</title>
        <authorList>
            <person name="Elcheninov A.G."/>
            <person name="Podosokorskaya O.A."/>
            <person name="Kovaleva O.L."/>
            <person name="Novikov A."/>
            <person name="Bonch-Osmolovskaya E.A."/>
            <person name="Toshchakov S.V."/>
            <person name="Kublanov I.V."/>
        </authorList>
    </citation>
    <scope>NUCLEOTIDE SEQUENCE [LARGE SCALE GENOMIC DNA]</scope>
    <source>
        <strain evidence="2 3">2918</strain>
    </source>
</reference>
<gene>
    <name evidence="2" type="ORF">H0921_03480</name>
</gene>
<comment type="caution">
    <text evidence="2">The sequence shown here is derived from an EMBL/GenBank/DDBJ whole genome shotgun (WGS) entry which is preliminary data.</text>
</comment>